<sequence length="756" mass="85262">MVSNKQVIFTKIPTGYPQPGEHMQVKESTIDLDQELPKGTFIIKNLVFSVDPYMRGRMRDPSIQSYAPAFDLNKPMTGDTMGVVIRSNHPDYKVDDLVYGRTARGLFEEYSLVNAEYAKNSYVVRNDPKENGLPIRHYVGVLGMPGMTAYYGLHEIGKPKKGETLYVSAAAGAVGQLVGQFGKALGLYVVGSAGSDEKVEYLKSLGFDCAFNYKNGSIYDNLAKYCPNGIDIYYENVGGEMLDAVLKHANNYARIIACGMISQYNREKPDPIYNLMNIVAKRITVQGFIIMDHMDFEEQFLKDVTSLLLSGKVKYREDIAEGIDKTPEALCDVLYGRNFGKQVVHIADFSGIKKNLNRAGTTIKQRTGGTDKTFDNEYEEELERFKALEKKSDKLSKHAKQYIDSTRAIIASQTRLLQIIEKIYGDSAFSNPVFAEYKRALETIEKEAKDNLDPAYQKTVIEPLARYVSYFPEVNEAIKRRNKKLLDYDAQRSKVRKLIDKPSEDPSRLPRAEQEANMARELYENLNTILINDLPKLVDLRVPYLDPVFEALVKTELRFAQTGYEQLEGMRGSIPAEVEGGDRRIDEVLQQMRELTICDNMPKESKKEKKSKKSESSEVLRFQSPIAHPLADDKLAKKVFKTVKKASKVKHVRRGVKEVAKALRKGEKGLVVIAGDISPLDVISHMPVLCEDNNVPYIFVPSKEQLGEASSTKRPTSVTMIVLGGKNKDTKAAEDYKELYDECYAQAKDLDEKLVY</sequence>
<keyword evidence="5" id="KW-0560">Oxidoreductase</keyword>
<dbReference type="InterPro" id="IPR018492">
    <property type="entry name" value="Ribosomal_eL8/Nhp2"/>
</dbReference>
<dbReference type="SUPFAM" id="SSF103657">
    <property type="entry name" value="BAR/IMD domain-like"/>
    <property type="match status" value="1"/>
</dbReference>
<evidence type="ECO:0000256" key="3">
    <source>
        <dbReference type="ARBA" id="ARBA00007337"/>
    </source>
</evidence>
<name>A0A1X0RC47_RHIZD</name>
<dbReference type="PANTHER" id="PTHR43205:SF7">
    <property type="entry name" value="PROSTAGLANDIN REDUCTASE 1"/>
    <property type="match status" value="1"/>
</dbReference>
<dbReference type="PROSITE" id="PS51021">
    <property type="entry name" value="BAR"/>
    <property type="match status" value="1"/>
</dbReference>
<dbReference type="InterPro" id="IPR045010">
    <property type="entry name" value="MDR_fam"/>
</dbReference>
<dbReference type="FunFam" id="3.40.50.720:FF:000121">
    <property type="entry name" value="Prostaglandin reductase 2"/>
    <property type="match status" value="1"/>
</dbReference>
<accession>A0A1X0RC47</accession>
<dbReference type="Pfam" id="PF16884">
    <property type="entry name" value="ADH_N_2"/>
    <property type="match status" value="1"/>
</dbReference>
<dbReference type="Gene3D" id="3.30.1330.30">
    <property type="match status" value="1"/>
</dbReference>
<dbReference type="GO" id="GO:0005730">
    <property type="term" value="C:nucleolus"/>
    <property type="evidence" value="ECO:0007669"/>
    <property type="project" value="UniProtKB-SubCell"/>
</dbReference>
<proteinExistence type="inferred from homology"/>
<feature type="region of interest" description="Disordered" evidence="9">
    <location>
        <begin position="600"/>
        <end position="619"/>
    </location>
</feature>
<dbReference type="OrthoDB" id="809632at2759"/>
<evidence type="ECO:0000256" key="1">
    <source>
        <dbReference type="ARBA" id="ARBA00004245"/>
    </source>
</evidence>
<dbReference type="InterPro" id="IPR020843">
    <property type="entry name" value="ER"/>
</dbReference>
<evidence type="ECO:0000256" key="8">
    <source>
        <dbReference type="ARBA" id="ARBA00023274"/>
    </source>
</evidence>
<dbReference type="PRINTS" id="PR00881">
    <property type="entry name" value="L7ARS6FAMILY"/>
</dbReference>
<comment type="similarity">
    <text evidence="3">Belongs to the eukaryotic ribosomal protein eL8 family.</text>
</comment>
<dbReference type="InterPro" id="IPR013149">
    <property type="entry name" value="ADH-like_C"/>
</dbReference>
<dbReference type="InterPro" id="IPR041694">
    <property type="entry name" value="ADH_N_2"/>
</dbReference>
<keyword evidence="4" id="KW-0963">Cytoplasm</keyword>
<dbReference type="Gene3D" id="1.20.1270.60">
    <property type="entry name" value="Arfaptin homology (AH) domain/BAR domain"/>
    <property type="match status" value="1"/>
</dbReference>
<reference evidence="11" key="1">
    <citation type="journal article" date="2016" name="Proc. Natl. Acad. Sci. U.S.A.">
        <title>Lipid metabolic changes in an early divergent fungus govern the establishment of a mutualistic symbiosis with endobacteria.</title>
        <authorList>
            <person name="Lastovetsky O.A."/>
            <person name="Gaspar M.L."/>
            <person name="Mondo S.J."/>
            <person name="LaButti K.M."/>
            <person name="Sandor L."/>
            <person name="Grigoriev I.V."/>
            <person name="Henry S.A."/>
            <person name="Pawlowska T.E."/>
        </authorList>
    </citation>
    <scope>NUCLEOTIDE SEQUENCE [LARGE SCALE GENOMIC DNA]</scope>
    <source>
        <strain evidence="11">ATCC 52814</strain>
    </source>
</reference>
<organism evidence="11">
    <name type="scientific">Rhizopus microsporus var. microsporus</name>
    <dbReference type="NCBI Taxonomy" id="86635"/>
    <lineage>
        <taxon>Eukaryota</taxon>
        <taxon>Fungi</taxon>
        <taxon>Fungi incertae sedis</taxon>
        <taxon>Mucoromycota</taxon>
        <taxon>Mucoromycotina</taxon>
        <taxon>Mucoromycetes</taxon>
        <taxon>Mucorales</taxon>
        <taxon>Mucorineae</taxon>
        <taxon>Rhizopodaceae</taxon>
        <taxon>Rhizopus</taxon>
    </lineage>
</organism>
<dbReference type="EMBL" id="KV921874">
    <property type="protein sequence ID" value="ORE09630.1"/>
    <property type="molecule type" value="Genomic_DNA"/>
</dbReference>
<dbReference type="Gene3D" id="3.40.50.720">
    <property type="entry name" value="NAD(P)-binding Rossmann-like Domain"/>
    <property type="match status" value="1"/>
</dbReference>
<dbReference type="SUPFAM" id="SSF55315">
    <property type="entry name" value="L30e-like"/>
    <property type="match status" value="1"/>
</dbReference>
<dbReference type="GO" id="GO:0005856">
    <property type="term" value="C:cytoskeleton"/>
    <property type="evidence" value="ECO:0007669"/>
    <property type="project" value="UniProtKB-SubCell"/>
</dbReference>
<keyword evidence="7" id="KW-0539">Nucleus</keyword>
<dbReference type="CDD" id="cd05288">
    <property type="entry name" value="PGDH"/>
    <property type="match status" value="1"/>
</dbReference>
<dbReference type="InterPro" id="IPR036291">
    <property type="entry name" value="NAD(P)-bd_dom_sf"/>
</dbReference>
<evidence type="ECO:0000256" key="4">
    <source>
        <dbReference type="ARBA" id="ARBA00022490"/>
    </source>
</evidence>
<dbReference type="InterPro" id="IPR004148">
    <property type="entry name" value="BAR_dom"/>
</dbReference>
<dbReference type="PROSITE" id="PS01082">
    <property type="entry name" value="RIBOSOMAL_L7AE"/>
    <property type="match status" value="1"/>
</dbReference>
<dbReference type="AlphaFoldDB" id="A0A1X0RC47"/>
<dbReference type="SUPFAM" id="SSF50129">
    <property type="entry name" value="GroES-like"/>
    <property type="match status" value="1"/>
</dbReference>
<dbReference type="GO" id="GO:1990904">
    <property type="term" value="C:ribonucleoprotein complex"/>
    <property type="evidence" value="ECO:0007669"/>
    <property type="project" value="UniProtKB-KW"/>
</dbReference>
<dbReference type="InterPro" id="IPR002415">
    <property type="entry name" value="H/ACA_rnp_Nhp2-like"/>
</dbReference>
<evidence type="ECO:0000259" key="10">
    <source>
        <dbReference type="PROSITE" id="PS51021"/>
    </source>
</evidence>
<dbReference type="GO" id="GO:0005737">
    <property type="term" value="C:cytoplasm"/>
    <property type="evidence" value="ECO:0007669"/>
    <property type="project" value="InterPro"/>
</dbReference>
<dbReference type="Pfam" id="PF03114">
    <property type="entry name" value="BAR"/>
    <property type="match status" value="1"/>
</dbReference>
<keyword evidence="6" id="KW-0206">Cytoskeleton</keyword>
<dbReference type="GO" id="GO:0016628">
    <property type="term" value="F:oxidoreductase activity, acting on the CH-CH group of donors, NAD or NADP as acceptor"/>
    <property type="evidence" value="ECO:0007669"/>
    <property type="project" value="InterPro"/>
</dbReference>
<dbReference type="InterPro" id="IPR004038">
    <property type="entry name" value="Ribosomal_eL8/eL30/eS12/Gad45"/>
</dbReference>
<dbReference type="Proteomes" id="UP000242414">
    <property type="component" value="Unassembled WGS sequence"/>
</dbReference>
<dbReference type="Pfam" id="PF00107">
    <property type="entry name" value="ADH_zinc_N"/>
    <property type="match status" value="1"/>
</dbReference>
<feature type="compositionally biased region" description="Basic and acidic residues" evidence="9">
    <location>
        <begin position="601"/>
        <end position="618"/>
    </location>
</feature>
<evidence type="ECO:0000256" key="7">
    <source>
        <dbReference type="ARBA" id="ARBA00023242"/>
    </source>
</evidence>
<dbReference type="SMART" id="SM00721">
    <property type="entry name" value="BAR"/>
    <property type="match status" value="1"/>
</dbReference>
<evidence type="ECO:0000256" key="5">
    <source>
        <dbReference type="ARBA" id="ARBA00023002"/>
    </source>
</evidence>
<dbReference type="SMART" id="SM00829">
    <property type="entry name" value="PKS_ER"/>
    <property type="match status" value="1"/>
</dbReference>
<feature type="domain" description="BAR" evidence="10">
    <location>
        <begin position="363"/>
        <end position="580"/>
    </location>
</feature>
<evidence type="ECO:0000256" key="9">
    <source>
        <dbReference type="SAM" id="MobiDB-lite"/>
    </source>
</evidence>
<dbReference type="InterPro" id="IPR029064">
    <property type="entry name" value="Ribosomal_eL30-like_sf"/>
</dbReference>
<dbReference type="Gene3D" id="3.90.180.10">
    <property type="entry name" value="Medium-chain alcohol dehydrogenases, catalytic domain"/>
    <property type="match status" value="1"/>
</dbReference>
<evidence type="ECO:0000256" key="2">
    <source>
        <dbReference type="ARBA" id="ARBA00004604"/>
    </source>
</evidence>
<gene>
    <name evidence="11" type="ORF">BCV72DRAFT_239552</name>
</gene>
<dbReference type="InterPro" id="IPR011032">
    <property type="entry name" value="GroES-like_sf"/>
</dbReference>
<protein>
    <recommendedName>
        <fullName evidence="10">BAR domain-containing protein</fullName>
    </recommendedName>
</protein>
<dbReference type="GO" id="GO:0003723">
    <property type="term" value="F:RNA binding"/>
    <property type="evidence" value="ECO:0007669"/>
    <property type="project" value="InterPro"/>
</dbReference>
<dbReference type="FunFam" id="1.20.1270.60:FF:000014">
    <property type="entry name" value="Protein hob3, variant"/>
    <property type="match status" value="1"/>
</dbReference>
<dbReference type="PANTHER" id="PTHR43205">
    <property type="entry name" value="PROSTAGLANDIN REDUCTASE"/>
    <property type="match status" value="1"/>
</dbReference>
<dbReference type="GO" id="GO:0042254">
    <property type="term" value="P:ribosome biogenesis"/>
    <property type="evidence" value="ECO:0007669"/>
    <property type="project" value="InterPro"/>
</dbReference>
<comment type="subcellular location">
    <subcellularLocation>
        <location evidence="1">Cytoplasm</location>
        <location evidence="1">Cytoskeleton</location>
    </subcellularLocation>
    <subcellularLocation>
        <location evidence="2">Nucleus</location>
        <location evidence="2">Nucleolus</location>
    </subcellularLocation>
</comment>
<evidence type="ECO:0000313" key="11">
    <source>
        <dbReference type="EMBL" id="ORE09630.1"/>
    </source>
</evidence>
<dbReference type="PRINTS" id="PR00883">
    <property type="entry name" value="NUCLEARHMG"/>
</dbReference>
<keyword evidence="8" id="KW-0687">Ribonucleoprotein</keyword>
<dbReference type="InterPro" id="IPR027267">
    <property type="entry name" value="AH/BAR_dom_sf"/>
</dbReference>
<dbReference type="VEuPathDB" id="FungiDB:BCV72DRAFT_239552"/>
<evidence type="ECO:0000256" key="6">
    <source>
        <dbReference type="ARBA" id="ARBA00023212"/>
    </source>
</evidence>
<dbReference type="InterPro" id="IPR004037">
    <property type="entry name" value="Ribosomal_eL8-like_CS"/>
</dbReference>
<dbReference type="Pfam" id="PF01248">
    <property type="entry name" value="Ribosomal_L7Ae"/>
    <property type="match status" value="1"/>
</dbReference>
<dbReference type="SUPFAM" id="SSF51735">
    <property type="entry name" value="NAD(P)-binding Rossmann-fold domains"/>
    <property type="match status" value="1"/>
</dbReference>